<feature type="DNA-binding region" description="H-T-H motif" evidence="4">
    <location>
        <begin position="31"/>
        <end position="50"/>
    </location>
</feature>
<dbReference type="EMBL" id="CP001802">
    <property type="protein sequence ID" value="ACY22642.1"/>
    <property type="molecule type" value="Genomic_DNA"/>
</dbReference>
<accession>D0LE50</accession>
<dbReference type="PANTHER" id="PTHR30055">
    <property type="entry name" value="HTH-TYPE TRANSCRIPTIONAL REGULATOR RUTR"/>
    <property type="match status" value="1"/>
</dbReference>
<keyword evidence="7" id="KW-1185">Reference proteome</keyword>
<protein>
    <submittedName>
        <fullName evidence="6">Regulatory protein TetR</fullName>
    </submittedName>
</protein>
<dbReference type="Proteomes" id="UP000001219">
    <property type="component" value="Chromosome"/>
</dbReference>
<evidence type="ECO:0000313" key="7">
    <source>
        <dbReference type="Proteomes" id="UP000001219"/>
    </source>
</evidence>
<dbReference type="KEGG" id="gbr:Gbro_3447"/>
<dbReference type="RefSeq" id="WP_012835156.1">
    <property type="nucleotide sequence ID" value="NC_013441.1"/>
</dbReference>
<evidence type="ECO:0000256" key="1">
    <source>
        <dbReference type="ARBA" id="ARBA00023015"/>
    </source>
</evidence>
<reference evidence="6 7" key="2">
    <citation type="journal article" date="2010" name="Stand. Genomic Sci.">
        <title>Complete genome sequence of Gordonia bronchialis type strain (3410).</title>
        <authorList>
            <person name="Ivanova N."/>
            <person name="Sikorski J."/>
            <person name="Jando M."/>
            <person name="Lapidus A."/>
            <person name="Nolan M."/>
            <person name="Lucas S."/>
            <person name="Del Rio T.G."/>
            <person name="Tice H."/>
            <person name="Copeland A."/>
            <person name="Cheng J.F."/>
            <person name="Chen F."/>
            <person name="Bruce D."/>
            <person name="Goodwin L."/>
            <person name="Pitluck S."/>
            <person name="Mavromatis K."/>
            <person name="Ovchinnikova G."/>
            <person name="Pati A."/>
            <person name="Chen A."/>
            <person name="Palaniappan K."/>
            <person name="Land M."/>
            <person name="Hauser L."/>
            <person name="Chang Y.J."/>
            <person name="Jeffries C.D."/>
            <person name="Chain P."/>
            <person name="Saunders E."/>
            <person name="Han C."/>
            <person name="Detter J.C."/>
            <person name="Brettin T."/>
            <person name="Rohde M."/>
            <person name="Goker M."/>
            <person name="Bristow J."/>
            <person name="Eisen J.A."/>
            <person name="Markowitz V."/>
            <person name="Hugenholtz P."/>
            <person name="Klenk H.P."/>
            <person name="Kyrpides N.C."/>
        </authorList>
    </citation>
    <scope>NUCLEOTIDE SEQUENCE [LARGE SCALE GENOMIC DNA]</scope>
    <source>
        <strain evidence="7">ATCC 25592 / DSM 43247 / BCRC 13721 / JCM 3198 / KCTC 3076 / NBRC 16047 / NCTC 10667</strain>
    </source>
</reference>
<gene>
    <name evidence="6" type="ordered locus">Gbro_3447</name>
</gene>
<dbReference type="PRINTS" id="PR00455">
    <property type="entry name" value="HTHTETR"/>
</dbReference>
<proteinExistence type="predicted"/>
<dbReference type="OrthoDB" id="3237195at2"/>
<reference evidence="7" key="1">
    <citation type="submission" date="2009-10" db="EMBL/GenBank/DDBJ databases">
        <title>The complete chromosome of Gordonia bronchialis DSM 43247.</title>
        <authorList>
            <consortium name="US DOE Joint Genome Institute (JGI-PGF)"/>
            <person name="Lucas S."/>
            <person name="Copeland A."/>
            <person name="Lapidus A."/>
            <person name="Glavina del Rio T."/>
            <person name="Dalin E."/>
            <person name="Tice H."/>
            <person name="Bruce D."/>
            <person name="Goodwin L."/>
            <person name="Pitluck S."/>
            <person name="Kyrpides N."/>
            <person name="Mavromatis K."/>
            <person name="Ivanova N."/>
            <person name="Ovchinnikova G."/>
            <person name="Saunders E."/>
            <person name="Brettin T."/>
            <person name="Detter J.C."/>
            <person name="Han C."/>
            <person name="Larimer F."/>
            <person name="Land M."/>
            <person name="Hauser L."/>
            <person name="Markowitz V."/>
            <person name="Cheng J.-F."/>
            <person name="Hugenholtz P."/>
            <person name="Woyke T."/>
            <person name="Wu D."/>
            <person name="Jando M."/>
            <person name="Schneider S."/>
            <person name="Goeker M."/>
            <person name="Klenk H.-P."/>
            <person name="Eisen J.A."/>
        </authorList>
    </citation>
    <scope>NUCLEOTIDE SEQUENCE [LARGE SCALE GENOMIC DNA]</scope>
    <source>
        <strain evidence="7">ATCC 25592 / DSM 43247 / BCRC 13721 / JCM 3198 / KCTC 3076 / NBRC 16047 / NCTC 10667</strain>
    </source>
</reference>
<dbReference type="Pfam" id="PF00440">
    <property type="entry name" value="TetR_N"/>
    <property type="match status" value="1"/>
</dbReference>
<keyword evidence="3" id="KW-0804">Transcription</keyword>
<sequence>MVATPKGRRTEAAFHQAARQVFAEKGFLNAKISDIAAVAGRSAGSFYNYYDNKQQLLEALLETFNTDVLEGTRERLTTDPRQNVEAAVRVYFEMYRKYLPEMIGVFQLSMTDEQFAAWWRQRRADGIDAVLKVVRSVEKQGVAVDLDHGVFASAIVSMMESFCWTWYAAGGDPGIDTHDDEVAIATLSEIFRRAMYNGQ</sequence>
<dbReference type="SUPFAM" id="SSF46689">
    <property type="entry name" value="Homeodomain-like"/>
    <property type="match status" value="1"/>
</dbReference>
<dbReference type="Gene3D" id="1.10.10.60">
    <property type="entry name" value="Homeodomain-like"/>
    <property type="match status" value="1"/>
</dbReference>
<name>D0LE50_GORB4</name>
<keyword evidence="1" id="KW-0805">Transcription regulation</keyword>
<evidence type="ECO:0000256" key="4">
    <source>
        <dbReference type="PROSITE-ProRule" id="PRU00335"/>
    </source>
</evidence>
<dbReference type="InterPro" id="IPR050109">
    <property type="entry name" value="HTH-type_TetR-like_transc_reg"/>
</dbReference>
<organism evidence="6 7">
    <name type="scientific">Gordonia bronchialis (strain ATCC 25592 / DSM 43247 / BCRC 13721 / JCM 3198 / KCTC 3076 / NBRC 16047 / NCTC 10667)</name>
    <name type="common">Rhodococcus bronchialis</name>
    <dbReference type="NCBI Taxonomy" id="526226"/>
    <lineage>
        <taxon>Bacteria</taxon>
        <taxon>Bacillati</taxon>
        <taxon>Actinomycetota</taxon>
        <taxon>Actinomycetes</taxon>
        <taxon>Mycobacteriales</taxon>
        <taxon>Gordoniaceae</taxon>
        <taxon>Gordonia</taxon>
    </lineage>
</organism>
<keyword evidence="2 4" id="KW-0238">DNA-binding</keyword>
<evidence type="ECO:0000256" key="3">
    <source>
        <dbReference type="ARBA" id="ARBA00023163"/>
    </source>
</evidence>
<dbReference type="PROSITE" id="PS50977">
    <property type="entry name" value="HTH_TETR_2"/>
    <property type="match status" value="1"/>
</dbReference>
<dbReference type="GO" id="GO:0003700">
    <property type="term" value="F:DNA-binding transcription factor activity"/>
    <property type="evidence" value="ECO:0007669"/>
    <property type="project" value="TreeGrafter"/>
</dbReference>
<dbReference type="InterPro" id="IPR009057">
    <property type="entry name" value="Homeodomain-like_sf"/>
</dbReference>
<dbReference type="GO" id="GO:0000976">
    <property type="term" value="F:transcription cis-regulatory region binding"/>
    <property type="evidence" value="ECO:0007669"/>
    <property type="project" value="TreeGrafter"/>
</dbReference>
<dbReference type="InterPro" id="IPR036271">
    <property type="entry name" value="Tet_transcr_reg_TetR-rel_C_sf"/>
</dbReference>
<feature type="domain" description="HTH tetR-type" evidence="5">
    <location>
        <begin position="8"/>
        <end position="68"/>
    </location>
</feature>
<evidence type="ECO:0000313" key="6">
    <source>
        <dbReference type="EMBL" id="ACY22642.1"/>
    </source>
</evidence>
<dbReference type="eggNOG" id="COG1309">
    <property type="taxonomic scope" value="Bacteria"/>
</dbReference>
<dbReference type="HOGENOM" id="CLU_069356_12_6_11"/>
<evidence type="ECO:0000256" key="2">
    <source>
        <dbReference type="ARBA" id="ARBA00023125"/>
    </source>
</evidence>
<dbReference type="InterPro" id="IPR001647">
    <property type="entry name" value="HTH_TetR"/>
</dbReference>
<dbReference type="Gene3D" id="1.10.357.10">
    <property type="entry name" value="Tetracycline Repressor, domain 2"/>
    <property type="match status" value="1"/>
</dbReference>
<dbReference type="SUPFAM" id="SSF48498">
    <property type="entry name" value="Tetracyclin repressor-like, C-terminal domain"/>
    <property type="match status" value="1"/>
</dbReference>
<dbReference type="AlphaFoldDB" id="D0LE50"/>
<dbReference type="STRING" id="526226.Gbro_3447"/>
<dbReference type="PANTHER" id="PTHR30055:SF234">
    <property type="entry name" value="HTH-TYPE TRANSCRIPTIONAL REGULATOR BETI"/>
    <property type="match status" value="1"/>
</dbReference>
<evidence type="ECO:0000259" key="5">
    <source>
        <dbReference type="PROSITE" id="PS50977"/>
    </source>
</evidence>